<proteinExistence type="predicted"/>
<keyword evidence="1" id="KW-0812">Transmembrane</keyword>
<feature type="transmembrane region" description="Helical" evidence="1">
    <location>
        <begin position="59"/>
        <end position="80"/>
    </location>
</feature>
<dbReference type="KEGG" id="thel:IG193_00845"/>
<organism evidence="2 3">
    <name type="scientific">Infirmifilum lucidum</name>
    <dbReference type="NCBI Taxonomy" id="2776706"/>
    <lineage>
        <taxon>Archaea</taxon>
        <taxon>Thermoproteota</taxon>
        <taxon>Thermoprotei</taxon>
        <taxon>Thermofilales</taxon>
        <taxon>Thermofilaceae</taxon>
        <taxon>Infirmifilum</taxon>
    </lineage>
</organism>
<dbReference type="EMBL" id="CP062310">
    <property type="protein sequence ID" value="QOJ79046.1"/>
    <property type="molecule type" value="Genomic_DNA"/>
</dbReference>
<name>A0A7L9FJI0_9CREN</name>
<sequence length="94" mass="10184">MASYIIGYTTGRITGAIALFLASYFLAALATVQLIRTSLDIFLGTFSGDLAALVVEKNLAFASLVVVIPLNLIFLVIGVYQGETLRRRSRLRSS</sequence>
<keyword evidence="3" id="KW-1185">Reference proteome</keyword>
<reference evidence="2 3" key="1">
    <citation type="submission" date="2020-10" db="EMBL/GenBank/DDBJ databases">
        <title>Thermofilum lucidum 3507LT sp. nov. a novel member of Thermofilaceae family isolated from Chile hot spring, and proposal of description order Thermofilales.</title>
        <authorList>
            <person name="Zayulina K.S."/>
            <person name="Elcheninov A.G."/>
            <person name="Toshchakov S.V."/>
            <person name="Kublanov I.V."/>
        </authorList>
    </citation>
    <scope>NUCLEOTIDE SEQUENCE [LARGE SCALE GENOMIC DNA]</scope>
    <source>
        <strain evidence="2 3">3507LT</strain>
    </source>
</reference>
<dbReference type="Proteomes" id="UP000594121">
    <property type="component" value="Chromosome"/>
</dbReference>
<gene>
    <name evidence="2" type="ORF">IG193_00845</name>
</gene>
<keyword evidence="1" id="KW-0472">Membrane</keyword>
<dbReference type="AlphaFoldDB" id="A0A7L9FJI0"/>
<evidence type="ECO:0000256" key="1">
    <source>
        <dbReference type="SAM" id="Phobius"/>
    </source>
</evidence>
<feature type="transmembrane region" description="Helical" evidence="1">
    <location>
        <begin position="12"/>
        <end position="35"/>
    </location>
</feature>
<dbReference type="RefSeq" id="WP_192819018.1">
    <property type="nucleotide sequence ID" value="NZ_CP062310.1"/>
</dbReference>
<protein>
    <submittedName>
        <fullName evidence="2">Uncharacterized protein</fullName>
    </submittedName>
</protein>
<keyword evidence="1" id="KW-1133">Transmembrane helix</keyword>
<dbReference type="GeneID" id="59148399"/>
<evidence type="ECO:0000313" key="2">
    <source>
        <dbReference type="EMBL" id="QOJ79046.1"/>
    </source>
</evidence>
<dbReference type="InParanoid" id="A0A7L9FJI0"/>
<evidence type="ECO:0000313" key="3">
    <source>
        <dbReference type="Proteomes" id="UP000594121"/>
    </source>
</evidence>
<accession>A0A7L9FJI0</accession>